<gene>
    <name evidence="1" type="ORF">NA56DRAFT_666660</name>
</gene>
<protein>
    <submittedName>
        <fullName evidence="1">Uncharacterized protein</fullName>
    </submittedName>
</protein>
<evidence type="ECO:0000313" key="1">
    <source>
        <dbReference type="EMBL" id="PMD12092.1"/>
    </source>
</evidence>
<reference evidence="1 2" key="1">
    <citation type="submission" date="2016-05" db="EMBL/GenBank/DDBJ databases">
        <title>A degradative enzymes factory behind the ericoid mycorrhizal symbiosis.</title>
        <authorList>
            <consortium name="DOE Joint Genome Institute"/>
            <person name="Martino E."/>
            <person name="Morin E."/>
            <person name="Grelet G."/>
            <person name="Kuo A."/>
            <person name="Kohler A."/>
            <person name="Daghino S."/>
            <person name="Barry K."/>
            <person name="Choi C."/>
            <person name="Cichocki N."/>
            <person name="Clum A."/>
            <person name="Copeland A."/>
            <person name="Hainaut M."/>
            <person name="Haridas S."/>
            <person name="Labutti K."/>
            <person name="Lindquist E."/>
            <person name="Lipzen A."/>
            <person name="Khouja H.-R."/>
            <person name="Murat C."/>
            <person name="Ohm R."/>
            <person name="Olson A."/>
            <person name="Spatafora J."/>
            <person name="Veneault-Fourrey C."/>
            <person name="Henrissat B."/>
            <person name="Grigoriev I."/>
            <person name="Martin F."/>
            <person name="Perotto S."/>
        </authorList>
    </citation>
    <scope>NUCLEOTIDE SEQUENCE [LARGE SCALE GENOMIC DNA]</scope>
    <source>
        <strain evidence="1 2">UAMH 7357</strain>
    </source>
</reference>
<accession>A0A2J6PDI8</accession>
<dbReference type="AlphaFoldDB" id="A0A2J6PDI8"/>
<dbReference type="OrthoDB" id="1896086at2759"/>
<organism evidence="1 2">
    <name type="scientific">Hyaloscypha hepaticicola</name>
    <dbReference type="NCBI Taxonomy" id="2082293"/>
    <lineage>
        <taxon>Eukaryota</taxon>
        <taxon>Fungi</taxon>
        <taxon>Dikarya</taxon>
        <taxon>Ascomycota</taxon>
        <taxon>Pezizomycotina</taxon>
        <taxon>Leotiomycetes</taxon>
        <taxon>Helotiales</taxon>
        <taxon>Hyaloscyphaceae</taxon>
        <taxon>Hyaloscypha</taxon>
    </lineage>
</organism>
<proteinExistence type="predicted"/>
<dbReference type="Proteomes" id="UP000235672">
    <property type="component" value="Unassembled WGS sequence"/>
</dbReference>
<sequence>MPLLVPDLKIRNQGPWGFVHVMYNSIYGSLRKCFEFFWEKPIVTAVNSAFKIGIRIGATSNWHSFGDEPGLWEMYGMTGCTAVFIVSEKGFWAGHFWESSKQVNGGSAFLFRKSAGGKPQERQDDPDFKGVAVDIFNETPLAGVY</sequence>
<name>A0A2J6PDI8_9HELO</name>
<dbReference type="EMBL" id="KZ613567">
    <property type="protein sequence ID" value="PMD12092.1"/>
    <property type="molecule type" value="Genomic_DNA"/>
</dbReference>
<evidence type="ECO:0000313" key="2">
    <source>
        <dbReference type="Proteomes" id="UP000235672"/>
    </source>
</evidence>
<keyword evidence="2" id="KW-1185">Reference proteome</keyword>